<comment type="caution">
    <text evidence="1">The sequence shown here is derived from an EMBL/GenBank/DDBJ whole genome shotgun (WGS) entry which is preliminary data.</text>
</comment>
<dbReference type="RefSeq" id="WP_219761562.1">
    <property type="nucleotide sequence ID" value="NZ_JAHYBZ010000001.1"/>
</dbReference>
<dbReference type="Proteomes" id="UP001196565">
    <property type="component" value="Unassembled WGS sequence"/>
</dbReference>
<reference evidence="1 2" key="1">
    <citation type="submission" date="2021-07" db="EMBL/GenBank/DDBJ databases">
        <authorList>
            <person name="So Y."/>
        </authorList>
    </citation>
    <scope>NUCLEOTIDE SEQUENCE [LARGE SCALE GENOMIC DNA]</scope>
    <source>
        <strain evidence="1 2">HJA6</strain>
    </source>
</reference>
<protein>
    <submittedName>
        <fullName evidence="1">Uncharacterized protein</fullName>
    </submittedName>
</protein>
<dbReference type="EMBL" id="JAHYBZ010000001">
    <property type="protein sequence ID" value="MBW6396976.1"/>
    <property type="molecule type" value="Genomic_DNA"/>
</dbReference>
<keyword evidence="2" id="KW-1185">Reference proteome</keyword>
<evidence type="ECO:0000313" key="2">
    <source>
        <dbReference type="Proteomes" id="UP001196565"/>
    </source>
</evidence>
<name>A0ABS7A3V4_9PROT</name>
<sequence>MLDLDALTDLEGFIAHLRRDGGVPPKPVPDTAGLASLVDVLHQVDVMFEAAPHEPGRACGKKA</sequence>
<accession>A0ABS7A3V4</accession>
<gene>
    <name evidence="1" type="ORF">KPL78_03905</name>
</gene>
<evidence type="ECO:0000313" key="1">
    <source>
        <dbReference type="EMBL" id="MBW6396976.1"/>
    </source>
</evidence>
<organism evidence="1 2">
    <name type="scientific">Roseomonas alba</name>
    <dbReference type="NCBI Taxonomy" id="2846776"/>
    <lineage>
        <taxon>Bacteria</taxon>
        <taxon>Pseudomonadati</taxon>
        <taxon>Pseudomonadota</taxon>
        <taxon>Alphaproteobacteria</taxon>
        <taxon>Acetobacterales</taxon>
        <taxon>Roseomonadaceae</taxon>
        <taxon>Roseomonas</taxon>
    </lineage>
</organism>
<proteinExistence type="predicted"/>